<evidence type="ECO:0000313" key="8">
    <source>
        <dbReference type="EMBL" id="VFJ92893.1"/>
    </source>
</evidence>
<dbReference type="CDD" id="cd01335">
    <property type="entry name" value="Radical_SAM"/>
    <property type="match status" value="1"/>
</dbReference>
<dbReference type="NCBIfam" id="TIGR04085">
    <property type="entry name" value="rSAM_more_4Fe4S"/>
    <property type="match status" value="1"/>
</dbReference>
<dbReference type="GO" id="GO:0015979">
    <property type="term" value="P:photosynthesis"/>
    <property type="evidence" value="ECO:0007669"/>
    <property type="project" value="InterPro"/>
</dbReference>
<sequence>MAPPLHLLAINTTRRCNLHCAHCYLDAGARQDGAPHELTAREITDVLAEIATRGTETMVVLTGGEPLLRPDMEDIVAAGSRLGLAMVMGTNGTLLTSERIASLEQAGLLGVGISVDSLDPQYHDRFRGVPGSWERAMLGIEACRRGGLSFQIHFSITNDNAQELLPIIEFSRAVGARVLNVFFLICTGRGESMTDIPAERYEAVLQNLVAAQARYTDLIIRSRCAPHFKRVAHEIDPDARARVNRISGTEGDGCIAGTHYCRITPEGAVTACPYLSQEVGNVREKAFLEIWDGAEIFQRLRFPELQGKCGQCDYRLLCGGCRARPVALGDGLMDTDPLCVYVPREGAPLIEPLTDQENANVVWSNEAKHRLARVPGFVRRLVKKRAEAFVAEQGETIVRSEHLAVLMARRFGAKGG</sequence>
<evidence type="ECO:0000256" key="5">
    <source>
        <dbReference type="ARBA" id="ARBA00023004"/>
    </source>
</evidence>
<dbReference type="Gene3D" id="1.10.8.550">
    <property type="entry name" value="Proto-chlorophyllide reductase 57 kD subunit B"/>
    <property type="match status" value="1"/>
</dbReference>
<dbReference type="InterPro" id="IPR007197">
    <property type="entry name" value="rSAM"/>
</dbReference>
<evidence type="ECO:0000259" key="7">
    <source>
        <dbReference type="PROSITE" id="PS51918"/>
    </source>
</evidence>
<accession>A0A450UK34</accession>
<dbReference type="GO" id="GO:0015995">
    <property type="term" value="P:chlorophyll biosynthetic process"/>
    <property type="evidence" value="ECO:0007669"/>
    <property type="project" value="InterPro"/>
</dbReference>
<dbReference type="SFLD" id="SFLDG01386">
    <property type="entry name" value="main_SPASM_domain-containing"/>
    <property type="match status" value="1"/>
</dbReference>
<gene>
    <name evidence="8" type="ORF">BECKLFY1418B_GA0070995_10404</name>
</gene>
<dbReference type="SMART" id="SM00729">
    <property type="entry name" value="Elp3"/>
    <property type="match status" value="1"/>
</dbReference>
<organism evidence="8">
    <name type="scientific">Candidatus Kentrum sp. LFY</name>
    <dbReference type="NCBI Taxonomy" id="2126342"/>
    <lineage>
        <taxon>Bacteria</taxon>
        <taxon>Pseudomonadati</taxon>
        <taxon>Pseudomonadota</taxon>
        <taxon>Gammaproteobacteria</taxon>
        <taxon>Candidatus Kentrum</taxon>
    </lineage>
</organism>
<keyword evidence="5" id="KW-0408">Iron</keyword>
<dbReference type="InterPro" id="IPR006638">
    <property type="entry name" value="Elp3/MiaA/NifB-like_rSAM"/>
</dbReference>
<evidence type="ECO:0000256" key="4">
    <source>
        <dbReference type="ARBA" id="ARBA00022723"/>
    </source>
</evidence>
<evidence type="ECO:0000256" key="6">
    <source>
        <dbReference type="ARBA" id="ARBA00023014"/>
    </source>
</evidence>
<name>A0A450UK34_9GAMM</name>
<dbReference type="Gene3D" id="3.20.20.70">
    <property type="entry name" value="Aldolase class I"/>
    <property type="match status" value="1"/>
</dbReference>
<dbReference type="InterPro" id="IPR042298">
    <property type="entry name" value="P-CP_red_C"/>
</dbReference>
<dbReference type="SFLD" id="SFLDS00029">
    <property type="entry name" value="Radical_SAM"/>
    <property type="match status" value="1"/>
</dbReference>
<dbReference type="SUPFAM" id="SSF102114">
    <property type="entry name" value="Radical SAM enzymes"/>
    <property type="match status" value="1"/>
</dbReference>
<keyword evidence="3" id="KW-0949">S-adenosyl-L-methionine</keyword>
<evidence type="ECO:0000256" key="2">
    <source>
        <dbReference type="ARBA" id="ARBA00022485"/>
    </source>
</evidence>
<dbReference type="InterPro" id="IPR013785">
    <property type="entry name" value="Aldolase_TIM"/>
</dbReference>
<evidence type="ECO:0000256" key="3">
    <source>
        <dbReference type="ARBA" id="ARBA00022691"/>
    </source>
</evidence>
<reference evidence="8" key="1">
    <citation type="submission" date="2019-02" db="EMBL/GenBank/DDBJ databases">
        <authorList>
            <person name="Gruber-Vodicka R. H."/>
            <person name="Seah K. B. B."/>
        </authorList>
    </citation>
    <scope>NUCLEOTIDE SEQUENCE</scope>
    <source>
        <strain evidence="8">BECK_M7</strain>
    </source>
</reference>
<dbReference type="CDD" id="cd21123">
    <property type="entry name" value="SPASM_MftC-like"/>
    <property type="match status" value="1"/>
</dbReference>
<dbReference type="InterPro" id="IPR017200">
    <property type="entry name" value="PqqE-like"/>
</dbReference>
<feature type="domain" description="Radical SAM core" evidence="7">
    <location>
        <begin position="2"/>
        <end position="227"/>
    </location>
</feature>
<dbReference type="EMBL" id="CAADFF010000040">
    <property type="protein sequence ID" value="VFJ92893.1"/>
    <property type="molecule type" value="Genomic_DNA"/>
</dbReference>
<evidence type="ECO:0000256" key="1">
    <source>
        <dbReference type="ARBA" id="ARBA00001966"/>
    </source>
</evidence>
<dbReference type="GO" id="GO:0046872">
    <property type="term" value="F:metal ion binding"/>
    <property type="evidence" value="ECO:0007669"/>
    <property type="project" value="UniProtKB-KW"/>
</dbReference>
<dbReference type="InterPro" id="IPR050377">
    <property type="entry name" value="Radical_SAM_PqqE_MftC-like"/>
</dbReference>
<dbReference type="InterPro" id="IPR023885">
    <property type="entry name" value="4Fe4S-binding_SPASM_dom"/>
</dbReference>
<protein>
    <submittedName>
        <fullName evidence="8">Radical SAM additional 4Fe4S-binding SPASM domain-containing protein</fullName>
    </submittedName>
</protein>
<comment type="cofactor">
    <cofactor evidence="1">
        <name>[4Fe-4S] cluster</name>
        <dbReference type="ChEBI" id="CHEBI:49883"/>
    </cofactor>
</comment>
<dbReference type="PANTHER" id="PTHR11228">
    <property type="entry name" value="RADICAL SAM DOMAIN PROTEIN"/>
    <property type="match status" value="1"/>
</dbReference>
<dbReference type="PROSITE" id="PS51918">
    <property type="entry name" value="RADICAL_SAM"/>
    <property type="match status" value="1"/>
</dbReference>
<dbReference type="SFLD" id="SFLDG01067">
    <property type="entry name" value="SPASM/twitch_domain_containing"/>
    <property type="match status" value="1"/>
</dbReference>
<keyword evidence="6" id="KW-0411">Iron-sulfur</keyword>
<dbReference type="PANTHER" id="PTHR11228:SF7">
    <property type="entry name" value="PQQA PEPTIDE CYCLASE"/>
    <property type="match status" value="1"/>
</dbReference>
<keyword evidence="4" id="KW-0479">Metal-binding</keyword>
<dbReference type="Pfam" id="PF08369">
    <property type="entry name" value="PCP_red"/>
    <property type="match status" value="1"/>
</dbReference>
<dbReference type="GO" id="GO:0016491">
    <property type="term" value="F:oxidoreductase activity"/>
    <property type="evidence" value="ECO:0007669"/>
    <property type="project" value="InterPro"/>
</dbReference>
<keyword evidence="2" id="KW-0004">4Fe-4S</keyword>
<dbReference type="Pfam" id="PF04055">
    <property type="entry name" value="Radical_SAM"/>
    <property type="match status" value="1"/>
</dbReference>
<dbReference type="PIRSF" id="PIRSF037420">
    <property type="entry name" value="PQQ_syn_pqqE"/>
    <property type="match status" value="1"/>
</dbReference>
<dbReference type="InterPro" id="IPR058240">
    <property type="entry name" value="rSAM_sf"/>
</dbReference>
<dbReference type="GO" id="GO:0051539">
    <property type="term" value="F:4 iron, 4 sulfur cluster binding"/>
    <property type="evidence" value="ECO:0007669"/>
    <property type="project" value="UniProtKB-KW"/>
</dbReference>
<dbReference type="Pfam" id="PF13186">
    <property type="entry name" value="SPASM"/>
    <property type="match status" value="1"/>
</dbReference>
<proteinExistence type="predicted"/>
<dbReference type="InterPro" id="IPR013580">
    <property type="entry name" value="LI-POR_suB-like_C"/>
</dbReference>
<dbReference type="AlphaFoldDB" id="A0A450UK34"/>